<evidence type="ECO:0000313" key="4">
    <source>
        <dbReference type="Proteomes" id="UP000266723"/>
    </source>
</evidence>
<keyword evidence="4" id="KW-1185">Reference proteome</keyword>
<reference evidence="3 4" key="1">
    <citation type="journal article" date="2020" name="BMC Genomics">
        <title>Intraspecific diversification of the crop wild relative Brassica cretica Lam. using demographic model selection.</title>
        <authorList>
            <person name="Kioukis A."/>
            <person name="Michalopoulou V.A."/>
            <person name="Briers L."/>
            <person name="Pirintsos S."/>
            <person name="Studholme D.J."/>
            <person name="Pavlidis P."/>
            <person name="Sarris P.F."/>
        </authorList>
    </citation>
    <scope>NUCLEOTIDE SEQUENCE [LARGE SCALE GENOMIC DNA]</scope>
    <source>
        <strain evidence="4">cv. PFS-1207/04</strain>
    </source>
</reference>
<feature type="region of interest" description="Disordered" evidence="1">
    <location>
        <begin position="43"/>
        <end position="64"/>
    </location>
</feature>
<accession>A0ABQ7CD33</accession>
<protein>
    <recommendedName>
        <fullName evidence="2">RNase H type-1 domain-containing protein</fullName>
    </recommendedName>
</protein>
<feature type="region of interest" description="Disordered" evidence="1">
    <location>
        <begin position="85"/>
        <end position="108"/>
    </location>
</feature>
<proteinExistence type="predicted"/>
<dbReference type="Pfam" id="PF13456">
    <property type="entry name" value="RVT_3"/>
    <property type="match status" value="1"/>
</dbReference>
<sequence length="172" mass="19786">MTKVRTFNQIALIVLLHNNLHQTRIDETDESLSWRWRGAPTAGEARISPRSLTTAERGGDYNAPTTIEKVRDDVKEWKSREKVKEDVVKQPTIDEPEKKWKPPTPSWAGAKKVPTMRLAIEVEAEEIRWAIHTMAGFGYTKVIVQTDSMLLKKMLNGEEEIWPKLKPIIQEI</sequence>
<evidence type="ECO:0000313" key="3">
    <source>
        <dbReference type="EMBL" id="KAF3549784.1"/>
    </source>
</evidence>
<feature type="domain" description="RNase H type-1" evidence="2">
    <location>
        <begin position="107"/>
        <end position="172"/>
    </location>
</feature>
<dbReference type="InterPro" id="IPR002156">
    <property type="entry name" value="RNaseH_domain"/>
</dbReference>
<dbReference type="Proteomes" id="UP000266723">
    <property type="component" value="Unassembled WGS sequence"/>
</dbReference>
<gene>
    <name evidence="3" type="ORF">DY000_02005409</name>
</gene>
<dbReference type="EMBL" id="QGKV02000832">
    <property type="protein sequence ID" value="KAF3549784.1"/>
    <property type="molecule type" value="Genomic_DNA"/>
</dbReference>
<organism evidence="3 4">
    <name type="scientific">Brassica cretica</name>
    <name type="common">Mustard</name>
    <dbReference type="NCBI Taxonomy" id="69181"/>
    <lineage>
        <taxon>Eukaryota</taxon>
        <taxon>Viridiplantae</taxon>
        <taxon>Streptophyta</taxon>
        <taxon>Embryophyta</taxon>
        <taxon>Tracheophyta</taxon>
        <taxon>Spermatophyta</taxon>
        <taxon>Magnoliopsida</taxon>
        <taxon>eudicotyledons</taxon>
        <taxon>Gunneridae</taxon>
        <taxon>Pentapetalae</taxon>
        <taxon>rosids</taxon>
        <taxon>malvids</taxon>
        <taxon>Brassicales</taxon>
        <taxon>Brassicaceae</taxon>
        <taxon>Brassiceae</taxon>
        <taxon>Brassica</taxon>
    </lineage>
</organism>
<comment type="caution">
    <text evidence="3">The sequence shown here is derived from an EMBL/GenBank/DDBJ whole genome shotgun (WGS) entry which is preliminary data.</text>
</comment>
<name>A0ABQ7CD33_BRACR</name>
<evidence type="ECO:0000256" key="1">
    <source>
        <dbReference type="SAM" id="MobiDB-lite"/>
    </source>
</evidence>
<evidence type="ECO:0000259" key="2">
    <source>
        <dbReference type="Pfam" id="PF13456"/>
    </source>
</evidence>